<dbReference type="InterPro" id="IPR052036">
    <property type="entry name" value="Hydrolase/PRTase-associated"/>
</dbReference>
<protein>
    <submittedName>
        <fullName evidence="1">Erythromycin esterase family protein</fullName>
        <ecNumber evidence="1">3.1.1.-</ecNumber>
    </submittedName>
</protein>
<dbReference type="InterPro" id="IPR007815">
    <property type="entry name" value="Emycin_Estase"/>
</dbReference>
<reference evidence="2" key="1">
    <citation type="journal article" date="2019" name="Int. J. Syst. Evol. Microbiol.">
        <title>The Global Catalogue of Microorganisms (GCM) 10K type strain sequencing project: providing services to taxonomists for standard genome sequencing and annotation.</title>
        <authorList>
            <consortium name="The Broad Institute Genomics Platform"/>
            <consortium name="The Broad Institute Genome Sequencing Center for Infectious Disease"/>
            <person name="Wu L."/>
            <person name="Ma J."/>
        </authorList>
    </citation>
    <scope>NUCLEOTIDE SEQUENCE [LARGE SCALE GENOMIC DNA]</scope>
    <source>
        <strain evidence="2">CGMCC 4.7241</strain>
    </source>
</reference>
<gene>
    <name evidence="1" type="ORF">ACFOUW_29395</name>
</gene>
<evidence type="ECO:0000313" key="2">
    <source>
        <dbReference type="Proteomes" id="UP001595699"/>
    </source>
</evidence>
<evidence type="ECO:0000313" key="1">
    <source>
        <dbReference type="EMBL" id="MFC3764985.1"/>
    </source>
</evidence>
<sequence>MSQDIREFLPSSFDVLALGEPTHLEPVFGRIRNDLLTHLVDQGVRSIAIESDRIAALVVDDFVREGVGSLDEAMSAGFSHNLGTFDTYRQLVAWLREYNQSRPVAERVAFHGFDAPTENMSAPSPLAYLEKARDYLKLDHDLASLVGDDERWSRTEAILDPAASPGATQDAEQLRAIGEEMLRQLDDAPADTVEWRRARIHLTAGLGLLRYHKQSARPEEQAARIYRLLSLRDGLMAQNLIEIRQVEARRGRTVLFAHNTHLQKHYAAWRLGEMDLGWIGAGAIVAALWGDKYVFVAGSLGRSEHLGLGEPESDTHEGLLQKEFTTWGLTATDVRSGRVRTDHDPRTGLIPLNPATLDGADAILHIADA</sequence>
<dbReference type="RefSeq" id="WP_205119294.1">
    <property type="nucleotide sequence ID" value="NZ_JAFBCM010000001.1"/>
</dbReference>
<name>A0ABV7YMH7_9ACTN</name>
<dbReference type="Proteomes" id="UP001595699">
    <property type="component" value="Unassembled WGS sequence"/>
</dbReference>
<keyword evidence="1" id="KW-0378">Hydrolase</keyword>
<dbReference type="Gene3D" id="3.30.1870.10">
    <property type="entry name" value="EreA-like, domain 2"/>
    <property type="match status" value="1"/>
</dbReference>
<dbReference type="EMBL" id="JBHRZH010000036">
    <property type="protein sequence ID" value="MFC3764985.1"/>
    <property type="molecule type" value="Genomic_DNA"/>
</dbReference>
<dbReference type="EC" id="3.1.1.-" evidence="1"/>
<dbReference type="CDD" id="cd14728">
    <property type="entry name" value="Ere-like"/>
    <property type="match status" value="1"/>
</dbReference>
<comment type="caution">
    <text evidence="1">The sequence shown here is derived from an EMBL/GenBank/DDBJ whole genome shotgun (WGS) entry which is preliminary data.</text>
</comment>
<dbReference type="SUPFAM" id="SSF159501">
    <property type="entry name" value="EreA/ChaN-like"/>
    <property type="match status" value="1"/>
</dbReference>
<dbReference type="PANTHER" id="PTHR31299:SF0">
    <property type="entry name" value="ESTERASE, PUTATIVE (AFU_ORTHOLOGUE AFUA_1G05850)-RELATED"/>
    <property type="match status" value="1"/>
</dbReference>
<organism evidence="1 2">
    <name type="scientific">Tenggerimyces flavus</name>
    <dbReference type="NCBI Taxonomy" id="1708749"/>
    <lineage>
        <taxon>Bacteria</taxon>
        <taxon>Bacillati</taxon>
        <taxon>Actinomycetota</taxon>
        <taxon>Actinomycetes</taxon>
        <taxon>Propionibacteriales</taxon>
        <taxon>Nocardioidaceae</taxon>
        <taxon>Tenggerimyces</taxon>
    </lineage>
</organism>
<keyword evidence="2" id="KW-1185">Reference proteome</keyword>
<dbReference type="PANTHER" id="PTHR31299">
    <property type="entry name" value="ESTERASE, PUTATIVE (AFU_ORTHOLOGUE AFUA_1G05850)-RELATED"/>
    <property type="match status" value="1"/>
</dbReference>
<accession>A0ABV7YMH7</accession>
<dbReference type="GO" id="GO:0016787">
    <property type="term" value="F:hydrolase activity"/>
    <property type="evidence" value="ECO:0007669"/>
    <property type="project" value="UniProtKB-KW"/>
</dbReference>
<dbReference type="Pfam" id="PF05139">
    <property type="entry name" value="Erythro_esteras"/>
    <property type="match status" value="1"/>
</dbReference>
<proteinExistence type="predicted"/>